<dbReference type="PANTHER" id="PTHR21610:SF9">
    <property type="entry name" value="VON WILLEBRAND FACTOR A DOMAIN-CONTAINING PROTEIN 8"/>
    <property type="match status" value="1"/>
</dbReference>
<reference evidence="2" key="1">
    <citation type="journal article" date="2015" name="Nat. Genet.">
        <title>The genome and transcriptome of the zoonotic hookworm Ancylostoma ceylanicum identify infection-specific gene families.</title>
        <authorList>
            <person name="Schwarz E.M."/>
            <person name="Hu Y."/>
            <person name="Antoshechkin I."/>
            <person name="Miller M.M."/>
            <person name="Sternberg P.W."/>
            <person name="Aroian R.V."/>
        </authorList>
    </citation>
    <scope>NUCLEOTIDE SEQUENCE</scope>
    <source>
        <strain evidence="2">HY135</strain>
    </source>
</reference>
<comment type="caution">
    <text evidence="1">The sequence shown here is derived from an EMBL/GenBank/DDBJ whole genome shotgun (WGS) entry which is preliminary data.</text>
</comment>
<dbReference type="OrthoDB" id="5186at2759"/>
<evidence type="ECO:0000313" key="1">
    <source>
        <dbReference type="EMBL" id="EYC24842.1"/>
    </source>
</evidence>
<sequence length="456" mass="50836">MNVKDEVPMKSKPLKLLKEHMRTKQFTEQECAWQIPMLDVNICSDGLVVGDALIVATVNPPRLYIIEHLNESEKVQEIDISAMFKSLRHLLKYQPRLALSAYGEGKVLIHEEVSGSYELLFKEGGVWKSRPIHTSSSTPVAVDGVCTENNCMYLSAENFYFLKSDGFPLSPSQTNILGIPRRRAVEVVDARRPNYLSDDVTRKTINSQRNFLVMRDGVVVRAQPKWNVPKDAVGEGSIDAHSIGGFLEAVDSVNGFVQYVPVPLPNYQSYHGSWLATISRTPFIMVPHSNDKLLTIDTSGGVRSYELSPATLGKSFNEWKHSIGGTEDQDLRIEFERESDAFDASKLLDPKIGKFDPSNAPHHGGNQWMGGTGGYSTAGLGGVGGPFRLDAGHDVHQMPDEAKRQVPEHILRKAREIAKAEYQKKLKVLLLTPCSTRVTFMLRLLLDDNVPPRSRI</sequence>
<dbReference type="InterPro" id="IPR039891">
    <property type="entry name" value="VWA8"/>
</dbReference>
<dbReference type="EMBL" id="JARK01001349">
    <property type="protein sequence ID" value="EYC24842.1"/>
    <property type="molecule type" value="Genomic_DNA"/>
</dbReference>
<gene>
    <name evidence="1" type="primary">Acey_s0013.g2132</name>
    <name evidence="1" type="ORF">Y032_0013g2132</name>
</gene>
<evidence type="ECO:0000313" key="2">
    <source>
        <dbReference type="Proteomes" id="UP000024635"/>
    </source>
</evidence>
<dbReference type="AlphaFoldDB" id="A0A016VCR0"/>
<accession>A0A016VCR0</accession>
<dbReference type="STRING" id="53326.A0A016VCR0"/>
<dbReference type="Proteomes" id="UP000024635">
    <property type="component" value="Unassembled WGS sequence"/>
</dbReference>
<dbReference type="GO" id="GO:0005737">
    <property type="term" value="C:cytoplasm"/>
    <property type="evidence" value="ECO:0007669"/>
    <property type="project" value="TreeGrafter"/>
</dbReference>
<proteinExistence type="predicted"/>
<name>A0A016VCR0_9BILA</name>
<dbReference type="PANTHER" id="PTHR21610">
    <property type="entry name" value="VON WILLEBRAND FACTOR A DOMAIN-CONTAINING PROTEIN 8"/>
    <property type="match status" value="1"/>
</dbReference>
<protein>
    <submittedName>
        <fullName evidence="1">Uncharacterized protein</fullName>
    </submittedName>
</protein>
<keyword evidence="2" id="KW-1185">Reference proteome</keyword>
<organism evidence="1 2">
    <name type="scientific">Ancylostoma ceylanicum</name>
    <dbReference type="NCBI Taxonomy" id="53326"/>
    <lineage>
        <taxon>Eukaryota</taxon>
        <taxon>Metazoa</taxon>
        <taxon>Ecdysozoa</taxon>
        <taxon>Nematoda</taxon>
        <taxon>Chromadorea</taxon>
        <taxon>Rhabditida</taxon>
        <taxon>Rhabditina</taxon>
        <taxon>Rhabditomorpha</taxon>
        <taxon>Strongyloidea</taxon>
        <taxon>Ancylostomatidae</taxon>
        <taxon>Ancylostomatinae</taxon>
        <taxon>Ancylostoma</taxon>
    </lineage>
</organism>